<comment type="caution">
    <text evidence="1">The sequence shown here is derived from an EMBL/GenBank/DDBJ whole genome shotgun (WGS) entry which is preliminary data.</text>
</comment>
<gene>
    <name evidence="1" type="ORF">AK812_SmicGene44287</name>
</gene>
<accession>A0A1Q9BYV4</accession>
<dbReference type="Proteomes" id="UP000186817">
    <property type="component" value="Unassembled WGS sequence"/>
</dbReference>
<reference evidence="1 2" key="1">
    <citation type="submission" date="2016-02" db="EMBL/GenBank/DDBJ databases">
        <title>Genome analysis of coral dinoflagellate symbionts highlights evolutionary adaptations to a symbiotic lifestyle.</title>
        <authorList>
            <person name="Aranda M."/>
            <person name="Li Y."/>
            <person name="Liew Y.J."/>
            <person name="Baumgarten S."/>
            <person name="Simakov O."/>
            <person name="Wilson M."/>
            <person name="Piel J."/>
            <person name="Ashoor H."/>
            <person name="Bougouffa S."/>
            <person name="Bajic V.B."/>
            <person name="Ryu T."/>
            <person name="Ravasi T."/>
            <person name="Bayer T."/>
            <person name="Micklem G."/>
            <person name="Kim H."/>
            <person name="Bhak J."/>
            <person name="Lajeunesse T.C."/>
            <person name="Voolstra C.R."/>
        </authorList>
    </citation>
    <scope>NUCLEOTIDE SEQUENCE [LARGE SCALE GENOMIC DNA]</scope>
    <source>
        <strain evidence="1 2">CCMP2467</strain>
    </source>
</reference>
<evidence type="ECO:0000313" key="2">
    <source>
        <dbReference type="Proteomes" id="UP000186817"/>
    </source>
</evidence>
<dbReference type="OrthoDB" id="417549at2759"/>
<evidence type="ECO:0000313" key="1">
    <source>
        <dbReference type="EMBL" id="OLP75854.1"/>
    </source>
</evidence>
<dbReference type="AlphaFoldDB" id="A0A1Q9BYV4"/>
<dbReference type="EMBL" id="LSRX01002239">
    <property type="protein sequence ID" value="OLP75854.1"/>
    <property type="molecule type" value="Genomic_DNA"/>
</dbReference>
<sequence length="181" mass="20764">MHWPDQATYPMLTCKAADTITMLEWLEDYMTSLPLRLSDRLLELCLDALLAYNGFFRLCYNSQSRVWWTASEAATGLMALTTFLRSYYAAALECYQRQWSYFNFDLAHVAISIHFALLHGKPVYNPSIWATQMAEDYVGSMCKMSASVNPSTIARRGIDKYLVRARRVWLKEAAEKQACAS</sequence>
<organism evidence="1 2">
    <name type="scientific">Symbiodinium microadriaticum</name>
    <name type="common">Dinoflagellate</name>
    <name type="synonym">Zooxanthella microadriatica</name>
    <dbReference type="NCBI Taxonomy" id="2951"/>
    <lineage>
        <taxon>Eukaryota</taxon>
        <taxon>Sar</taxon>
        <taxon>Alveolata</taxon>
        <taxon>Dinophyceae</taxon>
        <taxon>Suessiales</taxon>
        <taxon>Symbiodiniaceae</taxon>
        <taxon>Symbiodinium</taxon>
    </lineage>
</organism>
<keyword evidence="2" id="KW-1185">Reference proteome</keyword>
<protein>
    <submittedName>
        <fullName evidence="1">Uncharacterized protein</fullName>
    </submittedName>
</protein>
<proteinExistence type="predicted"/>
<name>A0A1Q9BYV4_SYMMI</name>